<keyword evidence="5" id="KW-0029">Amino-acid transport</keyword>
<dbReference type="Pfam" id="PF01490">
    <property type="entry name" value="Aa_trans"/>
    <property type="match status" value="1"/>
</dbReference>
<dbReference type="EMBL" id="WTPW01000022">
    <property type="protein sequence ID" value="KAF0558220.1"/>
    <property type="molecule type" value="Genomic_DNA"/>
</dbReference>
<evidence type="ECO:0000259" key="10">
    <source>
        <dbReference type="Pfam" id="PF01490"/>
    </source>
</evidence>
<protein>
    <submittedName>
        <fullName evidence="11">Solute carrier family 32</fullName>
    </submittedName>
</protein>
<evidence type="ECO:0000313" key="12">
    <source>
        <dbReference type="Proteomes" id="UP000439903"/>
    </source>
</evidence>
<accession>A0A8H4EUW9</accession>
<evidence type="ECO:0000256" key="2">
    <source>
        <dbReference type="ARBA" id="ARBA00008066"/>
    </source>
</evidence>
<feature type="transmembrane region" description="Helical" evidence="9">
    <location>
        <begin position="362"/>
        <end position="380"/>
    </location>
</feature>
<feature type="transmembrane region" description="Helical" evidence="9">
    <location>
        <begin position="25"/>
        <end position="47"/>
    </location>
</feature>
<dbReference type="PANTHER" id="PTHR22950">
    <property type="entry name" value="AMINO ACID TRANSPORTER"/>
    <property type="match status" value="1"/>
</dbReference>
<evidence type="ECO:0000256" key="1">
    <source>
        <dbReference type="ARBA" id="ARBA00004141"/>
    </source>
</evidence>
<organism evidence="11 12">
    <name type="scientific">Gigaspora margarita</name>
    <dbReference type="NCBI Taxonomy" id="4874"/>
    <lineage>
        <taxon>Eukaryota</taxon>
        <taxon>Fungi</taxon>
        <taxon>Fungi incertae sedis</taxon>
        <taxon>Mucoromycota</taxon>
        <taxon>Glomeromycotina</taxon>
        <taxon>Glomeromycetes</taxon>
        <taxon>Diversisporales</taxon>
        <taxon>Gigasporaceae</taxon>
        <taxon>Gigaspora</taxon>
    </lineage>
</organism>
<keyword evidence="7 9" id="KW-0472">Membrane</keyword>
<dbReference type="PANTHER" id="PTHR22950:SF692">
    <property type="entry name" value="TRANSMEMBRANE AMINO ACID TRANSPORTER FAMILY PROTEIN"/>
    <property type="match status" value="1"/>
</dbReference>
<proteinExistence type="inferred from homology"/>
<feature type="transmembrane region" description="Helical" evidence="9">
    <location>
        <begin position="207"/>
        <end position="227"/>
    </location>
</feature>
<evidence type="ECO:0000256" key="9">
    <source>
        <dbReference type="SAM" id="Phobius"/>
    </source>
</evidence>
<feature type="transmembrane region" description="Helical" evidence="9">
    <location>
        <begin position="156"/>
        <end position="177"/>
    </location>
</feature>
<keyword evidence="6 9" id="KW-1133">Transmembrane helix</keyword>
<name>A0A8H4EUW9_GIGMA</name>
<feature type="transmembrane region" description="Helical" evidence="9">
    <location>
        <begin position="98"/>
        <end position="122"/>
    </location>
</feature>
<dbReference type="GO" id="GO:0005774">
    <property type="term" value="C:vacuolar membrane"/>
    <property type="evidence" value="ECO:0007669"/>
    <property type="project" value="TreeGrafter"/>
</dbReference>
<feature type="transmembrane region" description="Helical" evidence="9">
    <location>
        <begin position="239"/>
        <end position="261"/>
    </location>
</feature>
<sequence length="417" mass="46935">MSDQYDNNFGTQEDKPPKSKSKSNLVQSIFNFCNVLIGVGILSLPLAFKYTGWIIGISLLFFCMGAANYTAGLLIKCLNYKEGIYTYPDIATIAFGNLGNFVTLVIFTLDLIGVAVSLVILIGDSLQLLFPDISLISLKIIAWVILMPLGFIDLKYLASFSCLGILTTIILAIIVIIDGFARDERPGSLFNPMKTELWPTDWNSLPFSFGLIIAGYSGHPTFPSIYLDMQTPNNFQKAINISYIFGTVIYLSLAVCGYLMFGNLTKPEITQNIVSTPDHLIFLNKFIVWAVAINPFTKIALILNPINLYLETQYQSSPCNLWTHLRNGCYIFIKFLSRTFVLTAVVFIAIKYPQFDRALELIGSFLFYAIAIIFPSMFYLKLYSNSLSWWEWLVNLLLILVCTVLAILGTIWAFLFY</sequence>
<feature type="compositionally biased region" description="Polar residues" evidence="8">
    <location>
        <begin position="1"/>
        <end position="11"/>
    </location>
</feature>
<evidence type="ECO:0000256" key="8">
    <source>
        <dbReference type="SAM" id="MobiDB-lite"/>
    </source>
</evidence>
<feature type="transmembrane region" description="Helical" evidence="9">
    <location>
        <begin position="392"/>
        <end position="415"/>
    </location>
</feature>
<evidence type="ECO:0000256" key="6">
    <source>
        <dbReference type="ARBA" id="ARBA00022989"/>
    </source>
</evidence>
<feature type="transmembrane region" description="Helical" evidence="9">
    <location>
        <begin position="286"/>
        <end position="310"/>
    </location>
</feature>
<dbReference type="GO" id="GO:0015179">
    <property type="term" value="F:L-amino acid transmembrane transporter activity"/>
    <property type="evidence" value="ECO:0007669"/>
    <property type="project" value="TreeGrafter"/>
</dbReference>
<feature type="domain" description="Amino acid transporter transmembrane" evidence="10">
    <location>
        <begin position="22"/>
        <end position="413"/>
    </location>
</feature>
<dbReference type="Proteomes" id="UP000439903">
    <property type="component" value="Unassembled WGS sequence"/>
</dbReference>
<comment type="caution">
    <text evidence="11">The sequence shown here is derived from an EMBL/GenBank/DDBJ whole genome shotgun (WGS) entry which is preliminary data.</text>
</comment>
<keyword evidence="3" id="KW-0813">Transport</keyword>
<dbReference type="InterPro" id="IPR013057">
    <property type="entry name" value="AA_transpt_TM"/>
</dbReference>
<reference evidence="11 12" key="1">
    <citation type="journal article" date="2019" name="Environ. Microbiol.">
        <title>At the nexus of three kingdoms: the genome of the mycorrhizal fungus Gigaspora margarita provides insights into plant, endobacterial and fungal interactions.</title>
        <authorList>
            <person name="Venice F."/>
            <person name="Ghignone S."/>
            <person name="Salvioli di Fossalunga A."/>
            <person name="Amselem J."/>
            <person name="Novero M."/>
            <person name="Xianan X."/>
            <person name="Sedzielewska Toro K."/>
            <person name="Morin E."/>
            <person name="Lipzen A."/>
            <person name="Grigoriev I.V."/>
            <person name="Henrissat B."/>
            <person name="Martin F.M."/>
            <person name="Bonfante P."/>
        </authorList>
    </citation>
    <scope>NUCLEOTIDE SEQUENCE [LARGE SCALE GENOMIC DNA]</scope>
    <source>
        <strain evidence="11 12">BEG34</strain>
    </source>
</reference>
<comment type="similarity">
    <text evidence="2">Belongs to the amino acid/polyamine transporter 2 family.</text>
</comment>
<keyword evidence="12" id="KW-1185">Reference proteome</keyword>
<dbReference type="AlphaFoldDB" id="A0A8H4EUW9"/>
<feature type="transmembrane region" description="Helical" evidence="9">
    <location>
        <begin position="53"/>
        <end position="78"/>
    </location>
</feature>
<dbReference type="OrthoDB" id="655540at2759"/>
<evidence type="ECO:0000256" key="7">
    <source>
        <dbReference type="ARBA" id="ARBA00023136"/>
    </source>
</evidence>
<evidence type="ECO:0000313" key="11">
    <source>
        <dbReference type="EMBL" id="KAF0558220.1"/>
    </source>
</evidence>
<comment type="subcellular location">
    <subcellularLocation>
        <location evidence="1">Membrane</location>
        <topology evidence="1">Multi-pass membrane protein</topology>
    </subcellularLocation>
</comment>
<feature type="transmembrane region" description="Helical" evidence="9">
    <location>
        <begin position="331"/>
        <end position="350"/>
    </location>
</feature>
<gene>
    <name evidence="11" type="ORF">F8M41_009951</name>
</gene>
<feature type="transmembrane region" description="Helical" evidence="9">
    <location>
        <begin position="128"/>
        <end position="149"/>
    </location>
</feature>
<keyword evidence="4 9" id="KW-0812">Transmembrane</keyword>
<evidence type="ECO:0000256" key="5">
    <source>
        <dbReference type="ARBA" id="ARBA00022970"/>
    </source>
</evidence>
<feature type="region of interest" description="Disordered" evidence="8">
    <location>
        <begin position="1"/>
        <end position="20"/>
    </location>
</feature>
<evidence type="ECO:0000256" key="4">
    <source>
        <dbReference type="ARBA" id="ARBA00022692"/>
    </source>
</evidence>
<evidence type="ECO:0000256" key="3">
    <source>
        <dbReference type="ARBA" id="ARBA00022448"/>
    </source>
</evidence>